<organism evidence="2 3">
    <name type="scientific">Methanosarcina baikalica</name>
    <dbReference type="NCBI Taxonomy" id="3073890"/>
    <lineage>
        <taxon>Archaea</taxon>
        <taxon>Methanobacteriati</taxon>
        <taxon>Methanobacteriota</taxon>
        <taxon>Stenosarchaea group</taxon>
        <taxon>Methanomicrobia</taxon>
        <taxon>Methanosarcinales</taxon>
        <taxon>Methanosarcinaceae</taxon>
        <taxon>Methanosarcina</taxon>
    </lineage>
</organism>
<feature type="compositionally biased region" description="Basic and acidic residues" evidence="1">
    <location>
        <begin position="143"/>
        <end position="158"/>
    </location>
</feature>
<dbReference type="Proteomes" id="UP001246244">
    <property type="component" value="Unassembled WGS sequence"/>
</dbReference>
<reference evidence="3" key="1">
    <citation type="submission" date="2023-07" db="EMBL/GenBank/DDBJ databases">
        <title>Whole-genome sequencing of a new Methanosarcina sp. Z-7115.</title>
        <authorList>
            <person name="Zhilina T.N."/>
            <person name="Merkel A.Y."/>
        </authorList>
    </citation>
    <scope>NUCLEOTIDE SEQUENCE [LARGE SCALE GENOMIC DNA]</scope>
    <source>
        <strain evidence="3">Z-7115</strain>
    </source>
</reference>
<feature type="region of interest" description="Disordered" evidence="1">
    <location>
        <begin position="73"/>
        <end position="164"/>
    </location>
</feature>
<gene>
    <name evidence="2" type="ORF">RG963_09805</name>
</gene>
<feature type="compositionally biased region" description="Polar residues" evidence="1">
    <location>
        <begin position="95"/>
        <end position="106"/>
    </location>
</feature>
<keyword evidence="3" id="KW-1185">Reference proteome</keyword>
<evidence type="ECO:0000313" key="3">
    <source>
        <dbReference type="Proteomes" id="UP001246244"/>
    </source>
</evidence>
<protein>
    <submittedName>
        <fullName evidence="2">Uncharacterized protein</fullName>
    </submittedName>
</protein>
<feature type="compositionally biased region" description="Polar residues" evidence="1">
    <location>
        <begin position="76"/>
        <end position="87"/>
    </location>
</feature>
<accession>A0ABU2D256</accession>
<proteinExistence type="predicted"/>
<evidence type="ECO:0000313" key="2">
    <source>
        <dbReference type="EMBL" id="MDR7666063.1"/>
    </source>
</evidence>
<feature type="region of interest" description="Disordered" evidence="1">
    <location>
        <begin position="1"/>
        <end position="25"/>
    </location>
</feature>
<name>A0ABU2D256_9EURY</name>
<dbReference type="RefSeq" id="WP_310576089.1">
    <property type="nucleotide sequence ID" value="NZ_JAVKPK010000036.1"/>
</dbReference>
<comment type="caution">
    <text evidence="2">The sequence shown here is derived from an EMBL/GenBank/DDBJ whole genome shotgun (WGS) entry which is preliminary data.</text>
</comment>
<feature type="compositionally biased region" description="Polar residues" evidence="1">
    <location>
        <begin position="117"/>
        <end position="131"/>
    </location>
</feature>
<dbReference type="EMBL" id="JAVKPK010000036">
    <property type="protein sequence ID" value="MDR7666063.1"/>
    <property type="molecule type" value="Genomic_DNA"/>
</dbReference>
<evidence type="ECO:0000256" key="1">
    <source>
        <dbReference type="SAM" id="MobiDB-lite"/>
    </source>
</evidence>
<sequence length="176" mass="18998">MTESLNNTIETLENSKENLTNESSLEAAEQLTTSLKAIKEKISSAETEDDLLQIKQELDASLAAAPDDIKIILPQNMGSRPGMQNRSMGPGPGMQNGTENLSQGFENDSERRPEMMTNRSQPPKDGNTTLEDSGMPGQGPEGMEDKGNLTDENGKETADESGFFGKLVSALKSLFS</sequence>